<evidence type="ECO:0000313" key="3">
    <source>
        <dbReference type="EMBL" id="NDK89906.1"/>
    </source>
</evidence>
<feature type="region of interest" description="Disordered" evidence="1">
    <location>
        <begin position="1"/>
        <end position="26"/>
    </location>
</feature>
<evidence type="ECO:0000256" key="1">
    <source>
        <dbReference type="SAM" id="MobiDB-lite"/>
    </source>
</evidence>
<keyword evidence="2" id="KW-1133">Transmembrane helix</keyword>
<comment type="caution">
    <text evidence="3">The sequence shown here is derived from an EMBL/GenBank/DDBJ whole genome shotgun (WGS) entry which is preliminary data.</text>
</comment>
<feature type="transmembrane region" description="Helical" evidence="2">
    <location>
        <begin position="30"/>
        <end position="52"/>
    </location>
</feature>
<feature type="region of interest" description="Disordered" evidence="1">
    <location>
        <begin position="55"/>
        <end position="105"/>
    </location>
</feature>
<accession>A0A7K3LNT5</accession>
<proteinExistence type="predicted"/>
<keyword evidence="2" id="KW-0472">Membrane</keyword>
<sequence>MSYPPGPPQGYGYPTPPPQQPPRSPWSSPVVLVAIAIGLLVVIGAGIAAWALTRNSSDSDSAGATSTTPSTSTSTFTSTVTRTQAGAPVPTQTQTTTRTTTARPSVSVSGADWQGFLSGPRCNAADDPAVAIGQTTRSRVVICQVGAQTGRWYYKGLADGNTIEIGYPQQVGNSFVAQNGSTTYTVSPSSLVISQNGSTLADEPMLAYWSLS</sequence>
<dbReference type="EMBL" id="JAADZU010000026">
    <property type="protein sequence ID" value="NDK89906.1"/>
    <property type="molecule type" value="Genomic_DNA"/>
</dbReference>
<gene>
    <name evidence="3" type="ORF">GYA93_09990</name>
</gene>
<evidence type="ECO:0000256" key="2">
    <source>
        <dbReference type="SAM" id="Phobius"/>
    </source>
</evidence>
<dbReference type="AlphaFoldDB" id="A0A7K3LNT5"/>
<feature type="compositionally biased region" description="Low complexity" evidence="1">
    <location>
        <begin position="56"/>
        <end position="105"/>
    </location>
</feature>
<protein>
    <recommendedName>
        <fullName evidence="5">Protein kinase</fullName>
    </recommendedName>
</protein>
<keyword evidence="4" id="KW-1185">Reference proteome</keyword>
<dbReference type="Proteomes" id="UP000466307">
    <property type="component" value="Unassembled WGS sequence"/>
</dbReference>
<evidence type="ECO:0000313" key="4">
    <source>
        <dbReference type="Proteomes" id="UP000466307"/>
    </source>
</evidence>
<feature type="compositionally biased region" description="Pro residues" evidence="1">
    <location>
        <begin position="1"/>
        <end position="24"/>
    </location>
</feature>
<keyword evidence="2" id="KW-0812">Transmembrane</keyword>
<organism evidence="3 4">
    <name type="scientific">Gordonia desulfuricans</name>
    <dbReference type="NCBI Taxonomy" id="89051"/>
    <lineage>
        <taxon>Bacteria</taxon>
        <taxon>Bacillati</taxon>
        <taxon>Actinomycetota</taxon>
        <taxon>Actinomycetes</taxon>
        <taxon>Mycobacteriales</taxon>
        <taxon>Gordoniaceae</taxon>
        <taxon>Gordonia</taxon>
    </lineage>
</organism>
<evidence type="ECO:0008006" key="5">
    <source>
        <dbReference type="Google" id="ProtNLM"/>
    </source>
</evidence>
<reference evidence="3 4" key="1">
    <citation type="submission" date="2020-01" db="EMBL/GenBank/DDBJ databases">
        <title>Investigation of new actinobacteria for the biodesulphurisation of diesel fuel.</title>
        <authorList>
            <person name="Athi Narayanan S.M."/>
        </authorList>
    </citation>
    <scope>NUCLEOTIDE SEQUENCE [LARGE SCALE GENOMIC DNA]</scope>
    <source>
        <strain evidence="3 4">213E</strain>
    </source>
</reference>
<name>A0A7K3LNT5_9ACTN</name>
<dbReference type="RefSeq" id="WP_059036074.1">
    <property type="nucleotide sequence ID" value="NZ_JAADZU010000026.1"/>
</dbReference>